<evidence type="ECO:0000256" key="1">
    <source>
        <dbReference type="SAM" id="MobiDB-lite"/>
    </source>
</evidence>
<dbReference type="Proteomes" id="UP001151760">
    <property type="component" value="Unassembled WGS sequence"/>
</dbReference>
<organism evidence="2 3">
    <name type="scientific">Tanacetum coccineum</name>
    <dbReference type="NCBI Taxonomy" id="301880"/>
    <lineage>
        <taxon>Eukaryota</taxon>
        <taxon>Viridiplantae</taxon>
        <taxon>Streptophyta</taxon>
        <taxon>Embryophyta</taxon>
        <taxon>Tracheophyta</taxon>
        <taxon>Spermatophyta</taxon>
        <taxon>Magnoliopsida</taxon>
        <taxon>eudicotyledons</taxon>
        <taxon>Gunneridae</taxon>
        <taxon>Pentapetalae</taxon>
        <taxon>asterids</taxon>
        <taxon>campanulids</taxon>
        <taxon>Asterales</taxon>
        <taxon>Asteraceae</taxon>
        <taxon>Asteroideae</taxon>
        <taxon>Anthemideae</taxon>
        <taxon>Anthemidinae</taxon>
        <taxon>Tanacetum</taxon>
    </lineage>
</organism>
<comment type="caution">
    <text evidence="2">The sequence shown here is derived from an EMBL/GenBank/DDBJ whole genome shotgun (WGS) entry which is preliminary data.</text>
</comment>
<sequence>MSSNTSNYIYPIIVPSDVDVEDAFSSTTTPNYTPTSPDYSTASPGNTSANPSDDLSKYLLASLAILPFHDDPYMKLMQAYNNATNDELLIPPPQAPIAPLTVLPPSLIFDPQDFFLLEKTLPPKKRAHF</sequence>
<evidence type="ECO:0000313" key="3">
    <source>
        <dbReference type="Proteomes" id="UP001151760"/>
    </source>
</evidence>
<reference evidence="2" key="2">
    <citation type="submission" date="2022-01" db="EMBL/GenBank/DDBJ databases">
        <authorList>
            <person name="Yamashiro T."/>
            <person name="Shiraishi A."/>
            <person name="Satake H."/>
            <person name="Nakayama K."/>
        </authorList>
    </citation>
    <scope>NUCLEOTIDE SEQUENCE</scope>
</reference>
<evidence type="ECO:0000313" key="2">
    <source>
        <dbReference type="EMBL" id="GJT57896.1"/>
    </source>
</evidence>
<feature type="region of interest" description="Disordered" evidence="1">
    <location>
        <begin position="23"/>
        <end position="51"/>
    </location>
</feature>
<dbReference type="EMBL" id="BQNB010016970">
    <property type="protein sequence ID" value="GJT57896.1"/>
    <property type="molecule type" value="Genomic_DNA"/>
</dbReference>
<name>A0ABQ5F3J6_9ASTR</name>
<reference evidence="2" key="1">
    <citation type="journal article" date="2022" name="Int. J. Mol. Sci.">
        <title>Draft Genome of Tanacetum Coccineum: Genomic Comparison of Closely Related Tanacetum-Family Plants.</title>
        <authorList>
            <person name="Yamashiro T."/>
            <person name="Shiraishi A."/>
            <person name="Nakayama K."/>
            <person name="Satake H."/>
        </authorList>
    </citation>
    <scope>NUCLEOTIDE SEQUENCE</scope>
</reference>
<feature type="compositionally biased region" description="Polar residues" evidence="1">
    <location>
        <begin position="42"/>
        <end position="51"/>
    </location>
</feature>
<gene>
    <name evidence="2" type="ORF">Tco_0992950</name>
</gene>
<proteinExistence type="predicted"/>
<evidence type="ECO:0008006" key="4">
    <source>
        <dbReference type="Google" id="ProtNLM"/>
    </source>
</evidence>
<feature type="compositionally biased region" description="Low complexity" evidence="1">
    <location>
        <begin position="25"/>
        <end position="41"/>
    </location>
</feature>
<keyword evidence="3" id="KW-1185">Reference proteome</keyword>
<accession>A0ABQ5F3J6</accession>
<protein>
    <recommendedName>
        <fullName evidence="4">Reverse transcriptase domain-containing protein</fullName>
    </recommendedName>
</protein>